<dbReference type="AlphaFoldDB" id="A0A1H2H9E4"/>
<evidence type="ECO:0000313" key="2">
    <source>
        <dbReference type="Proteomes" id="UP000183180"/>
    </source>
</evidence>
<name>A0A1H2H9E4_9ACTN</name>
<proteinExistence type="predicted"/>
<organism evidence="1 2">
    <name type="scientific">Gordonia westfalica</name>
    <dbReference type="NCBI Taxonomy" id="158898"/>
    <lineage>
        <taxon>Bacteria</taxon>
        <taxon>Bacillati</taxon>
        <taxon>Actinomycetota</taxon>
        <taxon>Actinomycetes</taxon>
        <taxon>Mycobacteriales</taxon>
        <taxon>Gordoniaceae</taxon>
        <taxon>Gordonia</taxon>
    </lineage>
</organism>
<dbReference type="RefSeq" id="WP_074848853.1">
    <property type="nucleotide sequence ID" value="NZ_FNLM01000034.1"/>
</dbReference>
<dbReference type="Proteomes" id="UP000183180">
    <property type="component" value="Unassembled WGS sequence"/>
</dbReference>
<dbReference type="STRING" id="158898.SAMN04488548_134342"/>
<protein>
    <submittedName>
        <fullName evidence="1">Uncharacterized protein</fullName>
    </submittedName>
</protein>
<reference evidence="1 2" key="1">
    <citation type="submission" date="2016-10" db="EMBL/GenBank/DDBJ databases">
        <authorList>
            <person name="de Groot N.N."/>
        </authorList>
    </citation>
    <scope>NUCLEOTIDE SEQUENCE [LARGE SCALE GENOMIC DNA]</scope>
    <source>
        <strain evidence="1 2">DSM 44215</strain>
    </source>
</reference>
<accession>A0A1H2H9E4</accession>
<gene>
    <name evidence="1" type="ORF">SAMN04488548_134342</name>
</gene>
<sequence>MSCVWSLDKLINQTVRLSDLFRKHMFGCFIEDQHGIDNRYAEGVDNITWECDYDRNAAEQLLRRRTEAMKAARELSRGVAVGAHPD</sequence>
<dbReference type="EMBL" id="FNLM01000034">
    <property type="protein sequence ID" value="SDU28480.1"/>
    <property type="molecule type" value="Genomic_DNA"/>
</dbReference>
<evidence type="ECO:0000313" key="1">
    <source>
        <dbReference type="EMBL" id="SDU28480.1"/>
    </source>
</evidence>